<proteinExistence type="inferred from homology"/>
<organism evidence="7 8">
    <name type="scientific">Micromonospora eburnea</name>
    <dbReference type="NCBI Taxonomy" id="227316"/>
    <lineage>
        <taxon>Bacteria</taxon>
        <taxon>Bacillati</taxon>
        <taxon>Actinomycetota</taxon>
        <taxon>Actinomycetes</taxon>
        <taxon>Micromonosporales</taxon>
        <taxon>Micromonosporaceae</taxon>
        <taxon>Micromonospora</taxon>
    </lineage>
</organism>
<dbReference type="InterPro" id="IPR036388">
    <property type="entry name" value="WH-like_DNA-bd_sf"/>
</dbReference>
<keyword evidence="3 5" id="KW-0238">DNA-binding</keyword>
<evidence type="ECO:0000256" key="2">
    <source>
        <dbReference type="ARBA" id="ARBA00023015"/>
    </source>
</evidence>
<name>A0A1C6V192_9ACTN</name>
<accession>A0A1C6V192</accession>
<evidence type="ECO:0000256" key="1">
    <source>
        <dbReference type="ARBA" id="ARBA00005820"/>
    </source>
</evidence>
<dbReference type="Proteomes" id="UP000199696">
    <property type="component" value="Unassembled WGS sequence"/>
</dbReference>
<evidence type="ECO:0000313" key="7">
    <source>
        <dbReference type="EMBL" id="SCL59894.1"/>
    </source>
</evidence>
<keyword evidence="8" id="KW-1185">Reference proteome</keyword>
<dbReference type="PANTHER" id="PTHR35807">
    <property type="entry name" value="TRANSCRIPTIONAL REGULATOR REDD-RELATED"/>
    <property type="match status" value="1"/>
</dbReference>
<dbReference type="Gene3D" id="1.10.10.10">
    <property type="entry name" value="Winged helix-like DNA-binding domain superfamily/Winged helix DNA-binding domain"/>
    <property type="match status" value="1"/>
</dbReference>
<dbReference type="OrthoDB" id="3208838at2"/>
<dbReference type="InterPro" id="IPR051677">
    <property type="entry name" value="AfsR-DnrI-RedD_regulator"/>
</dbReference>
<dbReference type="AlphaFoldDB" id="A0A1C6V192"/>
<dbReference type="SUPFAM" id="SSF48452">
    <property type="entry name" value="TPR-like"/>
    <property type="match status" value="1"/>
</dbReference>
<dbReference type="SMART" id="SM00862">
    <property type="entry name" value="Trans_reg_C"/>
    <property type="match status" value="1"/>
</dbReference>
<evidence type="ECO:0000256" key="4">
    <source>
        <dbReference type="ARBA" id="ARBA00023163"/>
    </source>
</evidence>
<reference evidence="8" key="1">
    <citation type="submission" date="2016-06" db="EMBL/GenBank/DDBJ databases">
        <authorList>
            <person name="Varghese N."/>
            <person name="Submissions Spin"/>
        </authorList>
    </citation>
    <scope>NUCLEOTIDE SEQUENCE [LARGE SCALE GENOMIC DNA]</scope>
    <source>
        <strain evidence="8">DSM 44814</strain>
    </source>
</reference>
<dbReference type="Gene3D" id="1.25.40.10">
    <property type="entry name" value="Tetratricopeptide repeat domain"/>
    <property type="match status" value="1"/>
</dbReference>
<dbReference type="InterPro" id="IPR001867">
    <property type="entry name" value="OmpR/PhoB-type_DNA-bd"/>
</dbReference>
<evidence type="ECO:0000259" key="6">
    <source>
        <dbReference type="PROSITE" id="PS51755"/>
    </source>
</evidence>
<dbReference type="PROSITE" id="PS51755">
    <property type="entry name" value="OMPR_PHOB"/>
    <property type="match status" value="1"/>
</dbReference>
<sequence length="257" mass="29263">MRYEVLGPLRVLDGDQVSTISAPKIEIVMTVLLVRSDQVVTLEQLMAEIWGDQLPRRATAGVHVYISQLRKFLSRPERPDSPVVTRPSGYLLRKGSDELDLHIFLQSVEEGRGHFRDQRYEQAVACLDQALAQWRGPLAGDLRAGRIIDGFAAWLAETRLECLEMLMESQLHMGRHREIVGRLYSLTLEHPLREAFYRQLMLALYRSERQADALRVYQGARAMLNEELGLEPCRGLQALNRAILVADPQLDDHVALI</sequence>
<dbReference type="InterPro" id="IPR016032">
    <property type="entry name" value="Sig_transdc_resp-reg_C-effctor"/>
</dbReference>
<evidence type="ECO:0000256" key="3">
    <source>
        <dbReference type="ARBA" id="ARBA00023125"/>
    </source>
</evidence>
<keyword evidence="2" id="KW-0805">Transcription regulation</keyword>
<dbReference type="Pfam" id="PF00486">
    <property type="entry name" value="Trans_reg_C"/>
    <property type="match status" value="1"/>
</dbReference>
<comment type="similarity">
    <text evidence="1">Belongs to the AfsR/DnrI/RedD regulatory family.</text>
</comment>
<keyword evidence="4" id="KW-0804">Transcription</keyword>
<dbReference type="STRING" id="227316.GA0070604_4167"/>
<feature type="DNA-binding region" description="OmpR/PhoB-type" evidence="5">
    <location>
        <begin position="1"/>
        <end position="94"/>
    </location>
</feature>
<dbReference type="Pfam" id="PF03704">
    <property type="entry name" value="BTAD"/>
    <property type="match status" value="1"/>
</dbReference>
<gene>
    <name evidence="7" type="ORF">GA0070604_4167</name>
</gene>
<dbReference type="GO" id="GO:0000160">
    <property type="term" value="P:phosphorelay signal transduction system"/>
    <property type="evidence" value="ECO:0007669"/>
    <property type="project" value="InterPro"/>
</dbReference>
<evidence type="ECO:0000313" key="8">
    <source>
        <dbReference type="Proteomes" id="UP000199696"/>
    </source>
</evidence>
<dbReference type="SUPFAM" id="SSF46894">
    <property type="entry name" value="C-terminal effector domain of the bipartite response regulators"/>
    <property type="match status" value="1"/>
</dbReference>
<dbReference type="RefSeq" id="WP_091120916.1">
    <property type="nucleotide sequence ID" value="NZ_FMHY01000002.1"/>
</dbReference>
<feature type="domain" description="OmpR/PhoB-type" evidence="6">
    <location>
        <begin position="1"/>
        <end position="94"/>
    </location>
</feature>
<dbReference type="PANTHER" id="PTHR35807:SF1">
    <property type="entry name" value="TRANSCRIPTIONAL REGULATOR REDD"/>
    <property type="match status" value="1"/>
</dbReference>
<dbReference type="InterPro" id="IPR005158">
    <property type="entry name" value="BTAD"/>
</dbReference>
<dbReference type="InterPro" id="IPR011990">
    <property type="entry name" value="TPR-like_helical_dom_sf"/>
</dbReference>
<dbReference type="GO" id="GO:0003677">
    <property type="term" value="F:DNA binding"/>
    <property type="evidence" value="ECO:0007669"/>
    <property type="project" value="UniProtKB-UniRule"/>
</dbReference>
<evidence type="ECO:0000256" key="5">
    <source>
        <dbReference type="PROSITE-ProRule" id="PRU01091"/>
    </source>
</evidence>
<protein>
    <submittedName>
        <fullName evidence="7">DNA-binding transcriptional activator of the SARP family</fullName>
    </submittedName>
</protein>
<dbReference type="CDD" id="cd15831">
    <property type="entry name" value="BTAD"/>
    <property type="match status" value="1"/>
</dbReference>
<dbReference type="EMBL" id="FMHY01000002">
    <property type="protein sequence ID" value="SCL59894.1"/>
    <property type="molecule type" value="Genomic_DNA"/>
</dbReference>
<dbReference type="GO" id="GO:0006355">
    <property type="term" value="P:regulation of DNA-templated transcription"/>
    <property type="evidence" value="ECO:0007669"/>
    <property type="project" value="InterPro"/>
</dbReference>
<dbReference type="SMART" id="SM01043">
    <property type="entry name" value="BTAD"/>
    <property type="match status" value="1"/>
</dbReference>